<gene>
    <name evidence="2" type="ORF">BDP55DRAFT_711156</name>
</gene>
<evidence type="ECO:0000313" key="2">
    <source>
        <dbReference type="EMBL" id="KAK1691563.1"/>
    </source>
</evidence>
<dbReference type="AlphaFoldDB" id="A0AAJ0AWA4"/>
<evidence type="ECO:0000256" key="1">
    <source>
        <dbReference type="SAM" id="MobiDB-lite"/>
    </source>
</evidence>
<reference evidence="2" key="1">
    <citation type="submission" date="2021-06" db="EMBL/GenBank/DDBJ databases">
        <title>Comparative genomics, transcriptomics and evolutionary studies reveal genomic signatures of adaptation to plant cell wall in hemibiotrophic fungi.</title>
        <authorList>
            <consortium name="DOE Joint Genome Institute"/>
            <person name="Baroncelli R."/>
            <person name="Diaz J.F."/>
            <person name="Benocci T."/>
            <person name="Peng M."/>
            <person name="Battaglia E."/>
            <person name="Haridas S."/>
            <person name="Andreopoulos W."/>
            <person name="Labutti K."/>
            <person name="Pangilinan J."/>
            <person name="Floch G.L."/>
            <person name="Makela M.R."/>
            <person name="Henrissat B."/>
            <person name="Grigoriev I.V."/>
            <person name="Crouch J.A."/>
            <person name="De Vries R.P."/>
            <person name="Sukno S.A."/>
            <person name="Thon M.R."/>
        </authorList>
    </citation>
    <scope>NUCLEOTIDE SEQUENCE</scope>
    <source>
        <strain evidence="2">CBS 193.32</strain>
    </source>
</reference>
<name>A0AAJ0AWA4_9PEZI</name>
<feature type="compositionally biased region" description="Basic and acidic residues" evidence="1">
    <location>
        <begin position="164"/>
        <end position="181"/>
    </location>
</feature>
<organism evidence="2 3">
    <name type="scientific">Colletotrichum godetiae</name>
    <dbReference type="NCBI Taxonomy" id="1209918"/>
    <lineage>
        <taxon>Eukaryota</taxon>
        <taxon>Fungi</taxon>
        <taxon>Dikarya</taxon>
        <taxon>Ascomycota</taxon>
        <taxon>Pezizomycotina</taxon>
        <taxon>Sordariomycetes</taxon>
        <taxon>Hypocreomycetidae</taxon>
        <taxon>Glomerellales</taxon>
        <taxon>Glomerellaceae</taxon>
        <taxon>Colletotrichum</taxon>
        <taxon>Colletotrichum acutatum species complex</taxon>
    </lineage>
</organism>
<dbReference type="Proteomes" id="UP001224890">
    <property type="component" value="Unassembled WGS sequence"/>
</dbReference>
<dbReference type="RefSeq" id="XP_060435258.1">
    <property type="nucleotide sequence ID" value="XM_060578176.1"/>
</dbReference>
<protein>
    <submittedName>
        <fullName evidence="2">Uncharacterized protein</fullName>
    </submittedName>
</protein>
<accession>A0AAJ0AWA4</accession>
<feature type="region of interest" description="Disordered" evidence="1">
    <location>
        <begin position="68"/>
        <end position="125"/>
    </location>
</feature>
<dbReference type="EMBL" id="JAHMHR010000004">
    <property type="protein sequence ID" value="KAK1691563.1"/>
    <property type="molecule type" value="Genomic_DNA"/>
</dbReference>
<feature type="compositionally biased region" description="Basic and acidic residues" evidence="1">
    <location>
        <begin position="88"/>
        <end position="104"/>
    </location>
</feature>
<proteinExistence type="predicted"/>
<keyword evidence="3" id="KW-1185">Reference proteome</keyword>
<dbReference type="GeneID" id="85462702"/>
<sequence>MRVLRFRVPQQPLLSGGVVSVVITNPWTARQVAGLNQVWNAPIQRPLNHFLHSRILSMKLQRNYSRASSIQIKSETSPEVDQQTVSGRVKDSDRQVVDGRDRQVARQARRQGTDMTEGIGRQVVGGSDGQAVQSFGMNDAIQSRGSPGNMPIVPAKKCHRLRFDKRNNDRSQNNNRDHNTNDTRQIYKHRPETNTHVWFRRMGPSPP</sequence>
<feature type="region of interest" description="Disordered" evidence="1">
    <location>
        <begin position="164"/>
        <end position="186"/>
    </location>
</feature>
<feature type="compositionally biased region" description="Polar residues" evidence="1">
    <location>
        <begin position="68"/>
        <end position="86"/>
    </location>
</feature>
<comment type="caution">
    <text evidence="2">The sequence shown here is derived from an EMBL/GenBank/DDBJ whole genome shotgun (WGS) entry which is preliminary data.</text>
</comment>
<evidence type="ECO:0000313" key="3">
    <source>
        <dbReference type="Proteomes" id="UP001224890"/>
    </source>
</evidence>